<dbReference type="SMART" id="SM00968">
    <property type="entry name" value="SMC_hinge"/>
    <property type="match status" value="1"/>
</dbReference>
<keyword evidence="1 2" id="KW-0175">Coiled coil</keyword>
<feature type="coiled-coil region" evidence="2">
    <location>
        <begin position="287"/>
        <end position="419"/>
    </location>
</feature>
<dbReference type="GO" id="GO:0051276">
    <property type="term" value="P:chromosome organization"/>
    <property type="evidence" value="ECO:0007669"/>
    <property type="project" value="InterPro"/>
</dbReference>
<proteinExistence type="predicted"/>
<accession>A0A3B1DXL9</accession>
<protein>
    <submittedName>
        <fullName evidence="5">Chromosome partition protein smc</fullName>
    </submittedName>
</protein>
<feature type="region of interest" description="Disordered" evidence="3">
    <location>
        <begin position="89"/>
        <end position="125"/>
    </location>
</feature>
<dbReference type="InterPro" id="IPR036277">
    <property type="entry name" value="SMC_hinge_sf"/>
</dbReference>
<dbReference type="GO" id="GO:0005524">
    <property type="term" value="F:ATP binding"/>
    <property type="evidence" value="ECO:0007669"/>
    <property type="project" value="InterPro"/>
</dbReference>
<dbReference type="InterPro" id="IPR003395">
    <property type="entry name" value="RecF/RecN/SMC_N"/>
</dbReference>
<evidence type="ECO:0000313" key="5">
    <source>
        <dbReference type="EMBL" id="VAX40938.1"/>
    </source>
</evidence>
<feature type="domain" description="SMC hinge" evidence="4">
    <location>
        <begin position="577"/>
        <end position="701"/>
    </location>
</feature>
<feature type="region of interest" description="Disordered" evidence="3">
    <location>
        <begin position="476"/>
        <end position="496"/>
    </location>
</feature>
<dbReference type="Gene3D" id="1.10.287.1490">
    <property type="match status" value="1"/>
</dbReference>
<gene>
    <name evidence="5" type="ORF">MNBD_PLANCTO03-1257</name>
</gene>
<evidence type="ECO:0000259" key="4">
    <source>
        <dbReference type="SMART" id="SM00968"/>
    </source>
</evidence>
<name>A0A3B1DXL9_9ZZZZ</name>
<dbReference type="AlphaFoldDB" id="A0A3B1DXL9"/>
<dbReference type="InterPro" id="IPR027417">
    <property type="entry name" value="P-loop_NTPase"/>
</dbReference>
<feature type="compositionally biased region" description="Basic and acidic residues" evidence="3">
    <location>
        <begin position="98"/>
        <end position="108"/>
    </location>
</feature>
<dbReference type="Pfam" id="PF06470">
    <property type="entry name" value="SMC_hinge"/>
    <property type="match status" value="1"/>
</dbReference>
<dbReference type="SUPFAM" id="SSF75553">
    <property type="entry name" value="Smc hinge domain"/>
    <property type="match status" value="1"/>
</dbReference>
<reference evidence="5" key="1">
    <citation type="submission" date="2018-06" db="EMBL/GenBank/DDBJ databases">
        <authorList>
            <person name="Zhirakovskaya E."/>
        </authorList>
    </citation>
    <scope>NUCLEOTIDE SEQUENCE</scope>
</reference>
<dbReference type="InterPro" id="IPR010935">
    <property type="entry name" value="SMC_hinge"/>
</dbReference>
<dbReference type="SUPFAM" id="SSF52540">
    <property type="entry name" value="P-loop containing nucleoside triphosphate hydrolases"/>
    <property type="match status" value="1"/>
</dbReference>
<dbReference type="Pfam" id="PF02463">
    <property type="entry name" value="SMC_N"/>
    <property type="match status" value="1"/>
</dbReference>
<dbReference type="PANTHER" id="PTHR43977">
    <property type="entry name" value="STRUCTURAL MAINTENANCE OF CHROMOSOMES PROTEIN 3"/>
    <property type="match status" value="1"/>
</dbReference>
<dbReference type="EMBL" id="UOGK01000470">
    <property type="protein sequence ID" value="VAX40938.1"/>
    <property type="molecule type" value="Genomic_DNA"/>
</dbReference>
<dbReference type="Gene3D" id="1.20.1060.20">
    <property type="match status" value="1"/>
</dbReference>
<evidence type="ECO:0000256" key="1">
    <source>
        <dbReference type="ARBA" id="ARBA00023054"/>
    </source>
</evidence>
<dbReference type="GO" id="GO:0005694">
    <property type="term" value="C:chromosome"/>
    <property type="evidence" value="ECO:0007669"/>
    <property type="project" value="InterPro"/>
</dbReference>
<feature type="coiled-coil region" evidence="2">
    <location>
        <begin position="220"/>
        <end position="261"/>
    </location>
</feature>
<evidence type="ECO:0000256" key="3">
    <source>
        <dbReference type="SAM" id="MobiDB-lite"/>
    </source>
</evidence>
<dbReference type="Gene3D" id="3.40.50.300">
    <property type="entry name" value="P-loop containing nucleotide triphosphate hydrolases"/>
    <property type="match status" value="1"/>
</dbReference>
<evidence type="ECO:0000256" key="2">
    <source>
        <dbReference type="SAM" id="Coils"/>
    </source>
</evidence>
<sequence length="704" mass="77711">MRLAKLTLNGFKSFADPTEFTFDDAMTGIVGPNGCGKSNVVDAIKWVLGERSSKSLRGKEMIDVIFAGSAGRKPSGMASVVLSFDNPVLEQGTDEDESKGAPHAREGEDGNTPHGSENRATGEGLDEAAGATVIQAHIRGRRVLPIDTDVVAVERRLYRDGTSQYLINSKRARLKDIRELFMDTGVGADAYSIIEQGKVDAMLLASPQERRTIFEEAAGIARYKQRRIESERKLDRAVANLAVTREQLENTERRLRIVKGQAVKARRFREYDSELSAWRTALAFEQYDDLRQRLSGLTSRLRDLEATRAEATRTLAEAEHDKQEAELARGDAMDADRRLEQELAQAGHTAERAEQRQEMAERSVMDLRRQRETDAARLEELRERSKKLDVSVEELGEQVAALAEQVGDAQRRLDAASEQRGQIMEQLAAQQGVVAERRATVTNIDRERVGLVASIAGDARRAEAVREQLDRLKDRRESLATETKTHAAERESLERETAARKIELQAYEAELARHEASADAMSADRGDRAEALSELEQEAVRLESRHQTLRELIEARAGLGDAVREVLERKERGEGFGRVLAPLADLIDADEATAASVETALGATLEALVVETVGDLPTAEEIGSLPGRVAFVPISRLGSTPRRQVLDTVGMFGQRVVPIRALVRARDVETVLNPERVEALLDRLLGETYLVPDLDAALLLAGGP</sequence>
<organism evidence="5">
    <name type="scientific">hydrothermal vent metagenome</name>
    <dbReference type="NCBI Taxonomy" id="652676"/>
    <lineage>
        <taxon>unclassified sequences</taxon>
        <taxon>metagenomes</taxon>
        <taxon>ecological metagenomes</taxon>
    </lineage>
</organism>
<feature type="non-terminal residue" evidence="5">
    <location>
        <position position="704"/>
    </location>
</feature>